<dbReference type="NCBIfam" id="NF005260">
    <property type="entry name" value="PRK06763.1"/>
    <property type="match status" value="1"/>
</dbReference>
<comment type="caution">
    <text evidence="1">The sequence shown here is derived from an EMBL/GenBank/DDBJ whole genome shotgun (WGS) entry which is preliminary data.</text>
</comment>
<dbReference type="RefSeq" id="WP_070146106.1">
    <property type="nucleotide sequence ID" value="NZ_LXLT01000016.1"/>
</dbReference>
<dbReference type="Proteomes" id="UP000175706">
    <property type="component" value="Unassembled WGS sequence"/>
</dbReference>
<name>A0A1E8BBX0_BACMY</name>
<dbReference type="EMBL" id="LXLT01000016">
    <property type="protein sequence ID" value="OFD83294.1"/>
    <property type="molecule type" value="Genomic_DNA"/>
</dbReference>
<evidence type="ECO:0000313" key="2">
    <source>
        <dbReference type="Proteomes" id="UP000175706"/>
    </source>
</evidence>
<dbReference type="InterPro" id="IPR059208">
    <property type="entry name" value="ATP_synth_asu_put"/>
</dbReference>
<evidence type="ECO:0000313" key="1">
    <source>
        <dbReference type="EMBL" id="OFD83294.1"/>
    </source>
</evidence>
<accession>A0A1E8BBX0</accession>
<dbReference type="AlphaFoldDB" id="A0A1E8BBX0"/>
<protein>
    <submittedName>
        <fullName evidence="1">F0F1 ATP synthase subunit alpha</fullName>
    </submittedName>
</protein>
<organism evidence="1 2">
    <name type="scientific">Bacillus mycoides</name>
    <dbReference type="NCBI Taxonomy" id="1405"/>
    <lineage>
        <taxon>Bacteria</taxon>
        <taxon>Bacillati</taxon>
        <taxon>Bacillota</taxon>
        <taxon>Bacilli</taxon>
        <taxon>Bacillales</taxon>
        <taxon>Bacillaceae</taxon>
        <taxon>Bacillus</taxon>
        <taxon>Bacillus cereus group</taxon>
    </lineage>
</organism>
<dbReference type="PATRIC" id="fig|86662.25.peg.959"/>
<reference evidence="1 2" key="1">
    <citation type="submission" date="2016-05" db="EMBL/GenBank/DDBJ databases">
        <title>Bacillus thuringiensis and Bacillus weihenstephanensis as novel biocontrol agents of wilt causing Verticillium species.</title>
        <authorList>
            <person name="Hollensteiner J."/>
            <person name="Wemheuer F."/>
            <person name="Harting R."/>
            <person name="Kolarzyk A."/>
            <person name="Diaz-Valerio S."/>
            <person name="Poehlein A."/>
            <person name="Brzuszkiewicz E."/>
            <person name="Nesemann K."/>
            <person name="Braus-Stromeyer S."/>
            <person name="Braus G."/>
            <person name="Daniel R."/>
            <person name="Liesegang H."/>
        </authorList>
    </citation>
    <scope>NUCLEOTIDE SEQUENCE [LARGE SCALE GENOMIC DNA]</scope>
    <source>
        <strain evidence="1 2">GOE8</strain>
    </source>
</reference>
<sequence>MGIKKIVLAGALGVAALAGTNLPGLEVTKASAASIESNISTIEGRVVEISDNVIFVESKQYTDPISINFDSIPNVKIGDQVKVTGTMMRNFTEYMIANSIENKSLTPGMHLKENGRPDYVIGEVSKKGKIDEYVNVPIDYVLVKYPKINGGDEILEVYLTQGQKLNVGDKVKVNNMEFAQWGGSSINWNIENNIEKIQESKTSNQNNDDQWIWS</sequence>
<proteinExistence type="predicted"/>
<gene>
    <name evidence="1" type="ORF">BWGOE8_09900</name>
</gene>